<keyword evidence="15" id="KW-1185">Reference proteome</keyword>
<feature type="chain" id="PRO_5033184541" description="Aspartate 1-decarboxylase beta chain" evidence="9 13">
    <location>
        <begin position="1"/>
        <end position="24"/>
    </location>
</feature>
<evidence type="ECO:0000256" key="6">
    <source>
        <dbReference type="ARBA" id="ARBA00023239"/>
    </source>
</evidence>
<dbReference type="RefSeq" id="WP_106054303.1">
    <property type="nucleotide sequence ID" value="NZ_CALXOB010000017.1"/>
</dbReference>
<dbReference type="PANTHER" id="PTHR21012">
    <property type="entry name" value="ASPARTATE 1-DECARBOXYLASE"/>
    <property type="match status" value="1"/>
</dbReference>
<dbReference type="HAMAP" id="MF_00446">
    <property type="entry name" value="PanD"/>
    <property type="match status" value="1"/>
</dbReference>
<dbReference type="GO" id="GO:0004068">
    <property type="term" value="F:aspartate 1-decarboxylase activity"/>
    <property type="evidence" value="ECO:0007669"/>
    <property type="project" value="UniProtKB-UniRule"/>
</dbReference>
<evidence type="ECO:0000313" key="14">
    <source>
        <dbReference type="EMBL" id="MST99004.1"/>
    </source>
</evidence>
<dbReference type="EMBL" id="VUNS01000027">
    <property type="protein sequence ID" value="MST99004.1"/>
    <property type="molecule type" value="Genomic_DNA"/>
</dbReference>
<name>A0A844G7T4_9BACT</name>
<comment type="PTM">
    <text evidence="9 12">Is synthesized initially as an inactive proenzyme, which is activated by self-cleavage at a specific serine bond to produce a beta-subunit with a hydroxyl group at its C-terminus and an alpha-subunit with a pyruvoyl group at its N-terminus.</text>
</comment>
<evidence type="ECO:0000256" key="13">
    <source>
        <dbReference type="PIRSR" id="PIRSR006246-5"/>
    </source>
</evidence>
<evidence type="ECO:0000313" key="15">
    <source>
        <dbReference type="Proteomes" id="UP000435649"/>
    </source>
</evidence>
<keyword evidence="5 9" id="KW-0865">Zymogen</keyword>
<feature type="modified residue" description="Pyruvic acid (Ser)" evidence="9 12">
    <location>
        <position position="25"/>
    </location>
</feature>
<evidence type="ECO:0000256" key="2">
    <source>
        <dbReference type="ARBA" id="ARBA00022655"/>
    </source>
</evidence>
<evidence type="ECO:0000256" key="12">
    <source>
        <dbReference type="PIRSR" id="PIRSR006246-3"/>
    </source>
</evidence>
<gene>
    <name evidence="9" type="primary">panD</name>
    <name evidence="14" type="ORF">FYJ85_18370</name>
</gene>
<keyword evidence="2 9" id="KW-0566">Pantothenate biosynthesis</keyword>
<dbReference type="NCBIfam" id="TIGR00223">
    <property type="entry name" value="panD"/>
    <property type="match status" value="1"/>
</dbReference>
<comment type="caution">
    <text evidence="14">The sequence shown here is derived from an EMBL/GenBank/DDBJ whole genome shotgun (WGS) entry which is preliminary data.</text>
</comment>
<reference evidence="14 15" key="1">
    <citation type="submission" date="2019-08" db="EMBL/GenBank/DDBJ databases">
        <title>In-depth cultivation of the pig gut microbiome towards novel bacterial diversity and tailored functional studies.</title>
        <authorList>
            <person name="Wylensek D."/>
            <person name="Hitch T.C.A."/>
            <person name="Clavel T."/>
        </authorList>
    </citation>
    <scope>NUCLEOTIDE SEQUENCE [LARGE SCALE GENOMIC DNA]</scope>
    <source>
        <strain evidence="14 15">BBE-744-WT-12</strain>
    </source>
</reference>
<dbReference type="InterPro" id="IPR009010">
    <property type="entry name" value="Asp_de-COase-like_dom_sf"/>
</dbReference>
<dbReference type="UniPathway" id="UPA00028">
    <property type="reaction ID" value="UER00002"/>
</dbReference>
<comment type="subunit">
    <text evidence="9">Heterooctamer of four alpha and four beta subunits.</text>
</comment>
<dbReference type="AlphaFoldDB" id="A0A844G7T4"/>
<keyword evidence="8 9" id="KW-0670">Pyruvate</keyword>
<dbReference type="Pfam" id="PF02261">
    <property type="entry name" value="Asp_decarbox"/>
    <property type="match status" value="1"/>
</dbReference>
<dbReference type="GO" id="GO:0015940">
    <property type="term" value="P:pantothenate biosynthetic process"/>
    <property type="evidence" value="ECO:0007669"/>
    <property type="project" value="UniProtKB-UniRule"/>
</dbReference>
<keyword evidence="1 9" id="KW-0963">Cytoplasm</keyword>
<comment type="pathway">
    <text evidence="9">Cofactor biosynthesis; (R)-pantothenate biosynthesis; beta-alanine from L-aspartate: step 1/1.</text>
</comment>
<dbReference type="InterPro" id="IPR003190">
    <property type="entry name" value="Asp_decarbox"/>
</dbReference>
<dbReference type="Gene3D" id="2.40.40.20">
    <property type="match status" value="1"/>
</dbReference>
<feature type="chain" id="PRO_5033184540" description="Aspartate 1-decarboxylase alpha chain" evidence="9 13">
    <location>
        <begin position="25"/>
        <end position="123"/>
    </location>
</feature>
<evidence type="ECO:0000256" key="11">
    <source>
        <dbReference type="PIRSR" id="PIRSR006246-2"/>
    </source>
</evidence>
<evidence type="ECO:0000256" key="4">
    <source>
        <dbReference type="ARBA" id="ARBA00022813"/>
    </source>
</evidence>
<comment type="similarity">
    <text evidence="9">Belongs to the PanD family.</text>
</comment>
<dbReference type="PANTHER" id="PTHR21012:SF0">
    <property type="entry name" value="ASPARTATE 1-DECARBOXYLASE"/>
    <property type="match status" value="1"/>
</dbReference>
<evidence type="ECO:0000256" key="1">
    <source>
        <dbReference type="ARBA" id="ARBA00022490"/>
    </source>
</evidence>
<keyword evidence="6 9" id="KW-0456">Lyase</keyword>
<accession>A0A844G7T4</accession>
<keyword evidence="3 9" id="KW-0210">Decarboxylase</keyword>
<comment type="function">
    <text evidence="9">Catalyzes the pyruvoyl-dependent decarboxylation of aspartate to produce beta-alanine.</text>
</comment>
<dbReference type="Proteomes" id="UP000435649">
    <property type="component" value="Unassembled WGS sequence"/>
</dbReference>
<comment type="cofactor">
    <cofactor evidence="9 10">
        <name>pyruvate</name>
        <dbReference type="ChEBI" id="CHEBI:15361"/>
    </cofactor>
    <text evidence="9 10">Binds 1 pyruvoyl group covalently per subunit.</text>
</comment>
<evidence type="ECO:0000256" key="10">
    <source>
        <dbReference type="PIRSR" id="PIRSR006246-1"/>
    </source>
</evidence>
<feature type="active site" description="Proton donor" evidence="9 10">
    <location>
        <position position="58"/>
    </location>
</feature>
<comment type="catalytic activity">
    <reaction evidence="9">
        <text>L-aspartate + H(+) = beta-alanine + CO2</text>
        <dbReference type="Rhea" id="RHEA:19497"/>
        <dbReference type="ChEBI" id="CHEBI:15378"/>
        <dbReference type="ChEBI" id="CHEBI:16526"/>
        <dbReference type="ChEBI" id="CHEBI:29991"/>
        <dbReference type="ChEBI" id="CHEBI:57966"/>
        <dbReference type="EC" id="4.1.1.11"/>
    </reaction>
</comment>
<feature type="binding site" evidence="9 11">
    <location>
        <begin position="73"/>
        <end position="75"/>
    </location>
    <ligand>
        <name>substrate</name>
    </ligand>
</feature>
<evidence type="ECO:0000256" key="3">
    <source>
        <dbReference type="ARBA" id="ARBA00022793"/>
    </source>
</evidence>
<dbReference type="PIRSF" id="PIRSF006246">
    <property type="entry name" value="Asp_decarbox"/>
    <property type="match status" value="1"/>
</dbReference>
<dbReference type="SUPFAM" id="SSF50692">
    <property type="entry name" value="ADC-like"/>
    <property type="match status" value="1"/>
</dbReference>
<proteinExistence type="inferred from homology"/>
<protein>
    <recommendedName>
        <fullName evidence="9">Aspartate 1-decarboxylase</fullName>
        <ecNumber evidence="9">4.1.1.11</ecNumber>
    </recommendedName>
    <alternativeName>
        <fullName evidence="9">Aspartate alpha-decarboxylase</fullName>
    </alternativeName>
    <component>
        <recommendedName>
            <fullName evidence="9">Aspartate 1-decarboxylase beta chain</fullName>
        </recommendedName>
    </component>
    <component>
        <recommendedName>
            <fullName evidence="9">Aspartate 1-decarboxylase alpha chain</fullName>
        </recommendedName>
    </component>
</protein>
<keyword evidence="4 9" id="KW-0068">Autocatalytic cleavage</keyword>
<dbReference type="CDD" id="cd06919">
    <property type="entry name" value="Asp_decarbox"/>
    <property type="match status" value="1"/>
</dbReference>
<comment type="subcellular location">
    <subcellularLocation>
        <location evidence="9">Cytoplasm</location>
    </subcellularLocation>
</comment>
<feature type="active site" description="Schiff-base intermediate with substrate; via pyruvic acid" evidence="9 10">
    <location>
        <position position="25"/>
    </location>
</feature>
<evidence type="ECO:0000256" key="5">
    <source>
        <dbReference type="ARBA" id="ARBA00023145"/>
    </source>
</evidence>
<dbReference type="GO" id="GO:0006523">
    <property type="term" value="P:alanine biosynthetic process"/>
    <property type="evidence" value="ECO:0007669"/>
    <property type="project" value="InterPro"/>
</dbReference>
<dbReference type="GO" id="GO:0005829">
    <property type="term" value="C:cytosol"/>
    <property type="evidence" value="ECO:0007669"/>
    <property type="project" value="TreeGrafter"/>
</dbReference>
<feature type="binding site" evidence="9 11">
    <location>
        <position position="57"/>
    </location>
    <ligand>
        <name>substrate</name>
    </ligand>
</feature>
<evidence type="ECO:0000256" key="7">
    <source>
        <dbReference type="ARBA" id="ARBA00023270"/>
    </source>
</evidence>
<keyword evidence="7 9" id="KW-0704">Schiff base</keyword>
<evidence type="ECO:0000256" key="9">
    <source>
        <dbReference type="HAMAP-Rule" id="MF_00446"/>
    </source>
</evidence>
<sequence>MQKIMLSGKIHFARLTACELDYEGSLEIDPELLAEAGILPYEKILVVNRTNASRLETYAIPGVPGERTFCLNGPAAHLGNIGDVITVMAFSVMSEEEARRVAPAVIVLNEKNEIILRKGAAVK</sequence>
<evidence type="ECO:0000256" key="8">
    <source>
        <dbReference type="ARBA" id="ARBA00023317"/>
    </source>
</evidence>
<organism evidence="14 15">
    <name type="scientific">Victivallis lenta</name>
    <dbReference type="NCBI Taxonomy" id="2606640"/>
    <lineage>
        <taxon>Bacteria</taxon>
        <taxon>Pseudomonadati</taxon>
        <taxon>Lentisphaerota</taxon>
        <taxon>Lentisphaeria</taxon>
        <taxon>Victivallales</taxon>
        <taxon>Victivallaceae</taxon>
        <taxon>Victivallis</taxon>
    </lineage>
</organism>
<dbReference type="EC" id="4.1.1.11" evidence="9"/>